<name>A0A644Z7Y9_9ZZZZ</name>
<protein>
    <submittedName>
        <fullName evidence="2">Uncharacterized protein</fullName>
    </submittedName>
</protein>
<evidence type="ECO:0000256" key="1">
    <source>
        <dbReference type="SAM" id="MobiDB-lite"/>
    </source>
</evidence>
<dbReference type="EMBL" id="VSSQ01007595">
    <property type="protein sequence ID" value="MPM36398.1"/>
    <property type="molecule type" value="Genomic_DNA"/>
</dbReference>
<feature type="region of interest" description="Disordered" evidence="1">
    <location>
        <begin position="1"/>
        <end position="33"/>
    </location>
</feature>
<sequence length="55" mass="6026">MNENQPKKKSDRKKDGKKISSDVVKYRDNPGAATGGLMFTKSEILDITKGVDSTP</sequence>
<organism evidence="2">
    <name type="scientific">bioreactor metagenome</name>
    <dbReference type="NCBI Taxonomy" id="1076179"/>
    <lineage>
        <taxon>unclassified sequences</taxon>
        <taxon>metagenomes</taxon>
        <taxon>ecological metagenomes</taxon>
    </lineage>
</organism>
<proteinExistence type="predicted"/>
<reference evidence="2" key="1">
    <citation type="submission" date="2019-08" db="EMBL/GenBank/DDBJ databases">
        <authorList>
            <person name="Kucharzyk K."/>
            <person name="Murdoch R.W."/>
            <person name="Higgins S."/>
            <person name="Loffler F."/>
        </authorList>
    </citation>
    <scope>NUCLEOTIDE SEQUENCE</scope>
</reference>
<evidence type="ECO:0000313" key="2">
    <source>
        <dbReference type="EMBL" id="MPM36398.1"/>
    </source>
</evidence>
<feature type="compositionally biased region" description="Basic and acidic residues" evidence="1">
    <location>
        <begin position="1"/>
        <end position="28"/>
    </location>
</feature>
<accession>A0A644Z7Y9</accession>
<gene>
    <name evidence="2" type="ORF">SDC9_82994</name>
</gene>
<comment type="caution">
    <text evidence="2">The sequence shown here is derived from an EMBL/GenBank/DDBJ whole genome shotgun (WGS) entry which is preliminary data.</text>
</comment>
<dbReference type="AlphaFoldDB" id="A0A644Z7Y9"/>